<dbReference type="EMBL" id="BRXS01000004">
    <property type="protein sequence ID" value="GLC26591.1"/>
    <property type="molecule type" value="Genomic_DNA"/>
</dbReference>
<feature type="active site" description="Charge relay system" evidence="10">
    <location>
        <position position="160"/>
    </location>
</feature>
<evidence type="ECO:0000256" key="4">
    <source>
        <dbReference type="ARBA" id="ARBA00014428"/>
    </source>
</evidence>
<evidence type="ECO:0000256" key="2">
    <source>
        <dbReference type="ARBA" id="ARBA00011123"/>
    </source>
</evidence>
<feature type="active site" description="Charge relay system" evidence="10">
    <location>
        <position position="85"/>
    </location>
</feature>
<accession>A0AA37V7G5</accession>
<keyword evidence="6 10" id="KW-0547">Nucleotide-binding</keyword>
<dbReference type="InterPro" id="IPR000120">
    <property type="entry name" value="Amidase"/>
</dbReference>
<dbReference type="AlphaFoldDB" id="A0AA37V7G5"/>
<dbReference type="InterPro" id="IPR004412">
    <property type="entry name" value="GatA"/>
</dbReference>
<comment type="catalytic activity">
    <reaction evidence="9 10">
        <text>L-glutamyl-tRNA(Gln) + L-glutamine + ATP + H2O = L-glutaminyl-tRNA(Gln) + L-glutamate + ADP + phosphate + H(+)</text>
        <dbReference type="Rhea" id="RHEA:17521"/>
        <dbReference type="Rhea" id="RHEA-COMP:9681"/>
        <dbReference type="Rhea" id="RHEA-COMP:9684"/>
        <dbReference type="ChEBI" id="CHEBI:15377"/>
        <dbReference type="ChEBI" id="CHEBI:15378"/>
        <dbReference type="ChEBI" id="CHEBI:29985"/>
        <dbReference type="ChEBI" id="CHEBI:30616"/>
        <dbReference type="ChEBI" id="CHEBI:43474"/>
        <dbReference type="ChEBI" id="CHEBI:58359"/>
        <dbReference type="ChEBI" id="CHEBI:78520"/>
        <dbReference type="ChEBI" id="CHEBI:78521"/>
        <dbReference type="ChEBI" id="CHEBI:456216"/>
        <dbReference type="EC" id="6.3.5.7"/>
    </reaction>
</comment>
<dbReference type="PROSITE" id="PS00571">
    <property type="entry name" value="AMIDASES"/>
    <property type="match status" value="1"/>
</dbReference>
<sequence length="491" mass="51108">MSHSEAGALPAAALRDAVTEGRTTAVDAVRASQARAAEVNAGPAWLNAIIWSDDAAAVREAEAIDARRAAGDGDMPLAGVPVVVKDNIATLDLPTTCGSRILDGYVSPFEATVVSRLRAAGAVIVGKTNMDEFAMGSSTEHSAYGPTRNPIDPARVPGGSSGGSAAAVAAGAVRIALGSETGGSVRQPAAFCGVVGVKPTYGRVSRYGLVAFASSLDQVGVFGRTVDDAALGLQVIAGHDPRDATSAQHEVPSYRAVANAGTDGQPLAGLKIGLPKEYFPHSLDARIGGRTRAVVEHLRRLGAEIHDVSLPHTDLAIAVYYIVAPAEASSNLARFDGVRFGRRVAGDGLRETYERTRSGGFGPEVTRRILLGTYVLSAGYYDAYYKKAQEVRALIARDFAHAFEKVDLLFTPTTPTPAFPLGAVSDPYEMYLSDIFTATANLTGIPAMSLPIGRVDGLPVGGQLLAPHFGEAAMLRAAYALEASLGAEAHT</sequence>
<dbReference type="Gene3D" id="3.90.1300.10">
    <property type="entry name" value="Amidase signature (AS) domain"/>
    <property type="match status" value="1"/>
</dbReference>
<dbReference type="RefSeq" id="WP_284351041.1">
    <property type="nucleotide sequence ID" value="NZ_BRXS01000004.1"/>
</dbReference>
<proteinExistence type="inferred from homology"/>
<name>A0AA37V7G5_9BACT</name>
<dbReference type="EC" id="6.3.5.7" evidence="3 10"/>
<dbReference type="GO" id="GO:0005524">
    <property type="term" value="F:ATP binding"/>
    <property type="evidence" value="ECO:0007669"/>
    <property type="project" value="UniProtKB-KW"/>
</dbReference>
<feature type="domain" description="Amidase" evidence="11">
    <location>
        <begin position="27"/>
        <end position="475"/>
    </location>
</feature>
<gene>
    <name evidence="10 12" type="primary">gatA</name>
    <name evidence="12" type="ORF">rosag_31040</name>
</gene>
<keyword evidence="8 10" id="KW-0648">Protein biosynthesis</keyword>
<dbReference type="NCBIfam" id="TIGR00132">
    <property type="entry name" value="gatA"/>
    <property type="match status" value="1"/>
</dbReference>
<evidence type="ECO:0000256" key="8">
    <source>
        <dbReference type="ARBA" id="ARBA00022917"/>
    </source>
</evidence>
<evidence type="ECO:0000256" key="5">
    <source>
        <dbReference type="ARBA" id="ARBA00022598"/>
    </source>
</evidence>
<dbReference type="InterPro" id="IPR023631">
    <property type="entry name" value="Amidase_dom"/>
</dbReference>
<evidence type="ECO:0000256" key="9">
    <source>
        <dbReference type="ARBA" id="ARBA00047407"/>
    </source>
</evidence>
<keyword evidence="13" id="KW-1185">Reference proteome</keyword>
<organism evidence="12 13">
    <name type="scientific">Roseisolibacter agri</name>
    <dbReference type="NCBI Taxonomy" id="2014610"/>
    <lineage>
        <taxon>Bacteria</taxon>
        <taxon>Pseudomonadati</taxon>
        <taxon>Gemmatimonadota</taxon>
        <taxon>Gemmatimonadia</taxon>
        <taxon>Gemmatimonadales</taxon>
        <taxon>Gemmatimonadaceae</taxon>
        <taxon>Roseisolibacter</taxon>
    </lineage>
</organism>
<dbReference type="GO" id="GO:0030956">
    <property type="term" value="C:glutamyl-tRNA(Gln) amidotransferase complex"/>
    <property type="evidence" value="ECO:0007669"/>
    <property type="project" value="InterPro"/>
</dbReference>
<dbReference type="PANTHER" id="PTHR11895:SF151">
    <property type="entry name" value="GLUTAMYL-TRNA(GLN) AMIDOTRANSFERASE SUBUNIT A"/>
    <property type="match status" value="1"/>
</dbReference>
<dbReference type="InterPro" id="IPR036928">
    <property type="entry name" value="AS_sf"/>
</dbReference>
<comment type="subunit">
    <text evidence="2 10">Heterotrimer of A, B and C subunits.</text>
</comment>
<evidence type="ECO:0000256" key="3">
    <source>
        <dbReference type="ARBA" id="ARBA00012739"/>
    </source>
</evidence>
<dbReference type="Pfam" id="PF01425">
    <property type="entry name" value="Amidase"/>
    <property type="match status" value="1"/>
</dbReference>
<feature type="active site" description="Acyl-ester intermediate" evidence="10">
    <location>
        <position position="184"/>
    </location>
</feature>
<keyword evidence="5 10" id="KW-0436">Ligase</keyword>
<dbReference type="InterPro" id="IPR020556">
    <property type="entry name" value="Amidase_CS"/>
</dbReference>
<comment type="similarity">
    <text evidence="1 10">Belongs to the amidase family. GatA subfamily.</text>
</comment>
<dbReference type="GO" id="GO:0050567">
    <property type="term" value="F:glutaminyl-tRNA synthase (glutamine-hydrolyzing) activity"/>
    <property type="evidence" value="ECO:0007669"/>
    <property type="project" value="UniProtKB-UniRule"/>
</dbReference>
<evidence type="ECO:0000256" key="6">
    <source>
        <dbReference type="ARBA" id="ARBA00022741"/>
    </source>
</evidence>
<evidence type="ECO:0000313" key="13">
    <source>
        <dbReference type="Proteomes" id="UP001161325"/>
    </source>
</evidence>
<dbReference type="GO" id="GO:0006412">
    <property type="term" value="P:translation"/>
    <property type="evidence" value="ECO:0007669"/>
    <property type="project" value="UniProtKB-UniRule"/>
</dbReference>
<dbReference type="PANTHER" id="PTHR11895">
    <property type="entry name" value="TRANSAMIDASE"/>
    <property type="match status" value="1"/>
</dbReference>
<comment type="caution">
    <text evidence="12">The sequence shown here is derived from an EMBL/GenBank/DDBJ whole genome shotgun (WGS) entry which is preliminary data.</text>
</comment>
<evidence type="ECO:0000256" key="1">
    <source>
        <dbReference type="ARBA" id="ARBA00008069"/>
    </source>
</evidence>
<evidence type="ECO:0000256" key="7">
    <source>
        <dbReference type="ARBA" id="ARBA00022840"/>
    </source>
</evidence>
<dbReference type="SUPFAM" id="SSF75304">
    <property type="entry name" value="Amidase signature (AS) enzymes"/>
    <property type="match status" value="1"/>
</dbReference>
<evidence type="ECO:0000256" key="10">
    <source>
        <dbReference type="HAMAP-Rule" id="MF_00120"/>
    </source>
</evidence>
<keyword evidence="7 10" id="KW-0067">ATP-binding</keyword>
<evidence type="ECO:0000259" key="11">
    <source>
        <dbReference type="Pfam" id="PF01425"/>
    </source>
</evidence>
<evidence type="ECO:0000313" key="12">
    <source>
        <dbReference type="EMBL" id="GLC26591.1"/>
    </source>
</evidence>
<dbReference type="HAMAP" id="MF_00120">
    <property type="entry name" value="GatA"/>
    <property type="match status" value="1"/>
</dbReference>
<comment type="function">
    <text evidence="10">Allows the formation of correctly charged Gln-tRNA(Gln) through the transamidation of misacylated Glu-tRNA(Gln) in organisms which lack glutaminyl-tRNA synthetase. The reaction takes place in the presence of glutamine and ATP through an activated gamma-phospho-Glu-tRNA(Gln).</text>
</comment>
<dbReference type="Proteomes" id="UP001161325">
    <property type="component" value="Unassembled WGS sequence"/>
</dbReference>
<reference evidence="12" key="1">
    <citation type="submission" date="2022-08" db="EMBL/GenBank/DDBJ databases">
        <title>Draft genome sequencing of Roseisolibacter agri AW1220.</title>
        <authorList>
            <person name="Tobiishi Y."/>
            <person name="Tonouchi A."/>
        </authorList>
    </citation>
    <scope>NUCLEOTIDE SEQUENCE</scope>
    <source>
        <strain evidence="12">AW1220</strain>
    </source>
</reference>
<protein>
    <recommendedName>
        <fullName evidence="4 10">Glutamyl-tRNA(Gln) amidotransferase subunit A</fullName>
        <shortName evidence="10">Glu-ADT subunit A</shortName>
        <ecNumber evidence="3 10">6.3.5.7</ecNumber>
    </recommendedName>
</protein>